<sequence>MPNDLPTSMLYEHPLPLASLALGQLVRDPKRPSLSYYNPSLYPGGERIQAIIAPPHGDPEYDDPVRRYMPEYQERQWLQDPPERREQRVNILQSAAGEVQLVDWDKRFESARHGGSSSTRLEASLRRLLSFRGGGGASSTTAAADDDPARYCGLSRLKDPDGFFEAACAADLGVRAWLEAQLSPSPWLGGDGMEEGHHHHHHHNNDGDLAVYLVCGFELIFDGGPINVYAVAYRRVRCDQWRRACSRPCRPARSTRSSSSPNQSTRTSYFLVVHHHDTARRRAWI</sequence>
<dbReference type="Proteomes" id="UP000006039">
    <property type="component" value="Unassembled WGS sequence"/>
</dbReference>
<dbReference type="RefSeq" id="XP_009225497.1">
    <property type="nucleotide sequence ID" value="XM_009227233.1"/>
</dbReference>
<proteinExistence type="predicted"/>
<dbReference type="VEuPathDB" id="FungiDB:GGTG_09388"/>
<reference evidence="2" key="4">
    <citation type="journal article" date="2015" name="G3 (Bethesda)">
        <title>Genome sequences of three phytopathogenic species of the Magnaporthaceae family of fungi.</title>
        <authorList>
            <person name="Okagaki L.H."/>
            <person name="Nunes C.C."/>
            <person name="Sailsbery J."/>
            <person name="Clay B."/>
            <person name="Brown D."/>
            <person name="John T."/>
            <person name="Oh Y."/>
            <person name="Young N."/>
            <person name="Fitzgerald M."/>
            <person name="Haas B.J."/>
            <person name="Zeng Q."/>
            <person name="Young S."/>
            <person name="Adiconis X."/>
            <person name="Fan L."/>
            <person name="Levin J.Z."/>
            <person name="Mitchell T.K."/>
            <person name="Okubara P.A."/>
            <person name="Farman M.L."/>
            <person name="Kohn L.M."/>
            <person name="Birren B."/>
            <person name="Ma L.-J."/>
            <person name="Dean R.A."/>
        </authorList>
    </citation>
    <scope>NUCLEOTIDE SEQUENCE</scope>
    <source>
        <strain evidence="2">R3-111a-1</strain>
    </source>
</reference>
<evidence type="ECO:0000313" key="1">
    <source>
        <dbReference type="EMBL" id="EJT72523.1"/>
    </source>
</evidence>
<reference evidence="1" key="3">
    <citation type="submission" date="2010-09" db="EMBL/GenBank/DDBJ databases">
        <title>Annotation of Gaeumannomyces graminis var. tritici R3-111a-1.</title>
        <authorList>
            <consortium name="The Broad Institute Genome Sequencing Platform"/>
            <person name="Ma L.-J."/>
            <person name="Dead R."/>
            <person name="Young S.K."/>
            <person name="Zeng Q."/>
            <person name="Gargeya S."/>
            <person name="Fitzgerald M."/>
            <person name="Haas B."/>
            <person name="Abouelleil A."/>
            <person name="Alvarado L."/>
            <person name="Arachchi H.M."/>
            <person name="Berlin A."/>
            <person name="Brown A."/>
            <person name="Chapman S.B."/>
            <person name="Chen Z."/>
            <person name="Dunbar C."/>
            <person name="Freedman E."/>
            <person name="Gearin G."/>
            <person name="Gellesch M."/>
            <person name="Goldberg J."/>
            <person name="Griggs A."/>
            <person name="Gujja S."/>
            <person name="Heiman D."/>
            <person name="Howarth C."/>
            <person name="Larson L."/>
            <person name="Lui A."/>
            <person name="MacDonald P.J.P."/>
            <person name="Mehta T."/>
            <person name="Montmayeur A."/>
            <person name="Murphy C."/>
            <person name="Neiman D."/>
            <person name="Pearson M."/>
            <person name="Priest M."/>
            <person name="Roberts A."/>
            <person name="Saif S."/>
            <person name="Shea T."/>
            <person name="Shenoy N."/>
            <person name="Sisk P."/>
            <person name="Stolte C."/>
            <person name="Sykes S."/>
            <person name="Yandava C."/>
            <person name="Wortman J."/>
            <person name="Nusbaum C."/>
            <person name="Birren B."/>
        </authorList>
    </citation>
    <scope>NUCLEOTIDE SEQUENCE</scope>
    <source>
        <strain evidence="1">R3-111a-1</strain>
    </source>
</reference>
<dbReference type="GeneID" id="20349846"/>
<dbReference type="EMBL" id="GL385399">
    <property type="protein sequence ID" value="EJT72523.1"/>
    <property type="molecule type" value="Genomic_DNA"/>
</dbReference>
<reference evidence="1" key="2">
    <citation type="submission" date="2010-07" db="EMBL/GenBank/DDBJ databases">
        <authorList>
            <consortium name="The Broad Institute Genome Sequencing Platform"/>
            <consortium name="Broad Institute Genome Sequencing Center for Infectious Disease"/>
            <person name="Ma L.-J."/>
            <person name="Dead R."/>
            <person name="Young S."/>
            <person name="Zeng Q."/>
            <person name="Koehrsen M."/>
            <person name="Alvarado L."/>
            <person name="Berlin A."/>
            <person name="Chapman S.B."/>
            <person name="Chen Z."/>
            <person name="Freedman E."/>
            <person name="Gellesch M."/>
            <person name="Goldberg J."/>
            <person name="Griggs A."/>
            <person name="Gujja S."/>
            <person name="Heilman E.R."/>
            <person name="Heiman D."/>
            <person name="Hepburn T."/>
            <person name="Howarth C."/>
            <person name="Jen D."/>
            <person name="Larson L."/>
            <person name="Mehta T."/>
            <person name="Neiman D."/>
            <person name="Pearson M."/>
            <person name="Roberts A."/>
            <person name="Saif S."/>
            <person name="Shea T."/>
            <person name="Shenoy N."/>
            <person name="Sisk P."/>
            <person name="Stolte C."/>
            <person name="Sykes S."/>
            <person name="Walk T."/>
            <person name="White J."/>
            <person name="Yandava C."/>
            <person name="Haas B."/>
            <person name="Nusbaum C."/>
            <person name="Birren B."/>
        </authorList>
    </citation>
    <scope>NUCLEOTIDE SEQUENCE</scope>
    <source>
        <strain evidence="1">R3-111a-1</strain>
    </source>
</reference>
<organism evidence="1">
    <name type="scientific">Gaeumannomyces tritici (strain R3-111a-1)</name>
    <name type="common">Wheat and barley take-all root rot fungus</name>
    <name type="synonym">Gaeumannomyces graminis var. tritici</name>
    <dbReference type="NCBI Taxonomy" id="644352"/>
    <lineage>
        <taxon>Eukaryota</taxon>
        <taxon>Fungi</taxon>
        <taxon>Dikarya</taxon>
        <taxon>Ascomycota</taxon>
        <taxon>Pezizomycotina</taxon>
        <taxon>Sordariomycetes</taxon>
        <taxon>Sordariomycetidae</taxon>
        <taxon>Magnaporthales</taxon>
        <taxon>Magnaporthaceae</taxon>
        <taxon>Gaeumannomyces</taxon>
    </lineage>
</organism>
<evidence type="ECO:0000313" key="3">
    <source>
        <dbReference type="Proteomes" id="UP000006039"/>
    </source>
</evidence>
<keyword evidence="3" id="KW-1185">Reference proteome</keyword>
<dbReference type="AlphaFoldDB" id="J3P792"/>
<dbReference type="EnsemblFungi" id="EJT72523">
    <property type="protein sequence ID" value="EJT72523"/>
    <property type="gene ID" value="GGTG_09388"/>
</dbReference>
<evidence type="ECO:0000313" key="2">
    <source>
        <dbReference type="EnsemblFungi" id="EJT72523"/>
    </source>
</evidence>
<accession>J3P792</accession>
<protein>
    <submittedName>
        <fullName evidence="1 2">Uncharacterized protein</fullName>
    </submittedName>
</protein>
<name>J3P792_GAET3</name>
<gene>
    <name evidence="2" type="primary">20349846</name>
    <name evidence="1" type="ORF">GGTG_09388</name>
</gene>
<dbReference type="HOGENOM" id="CLU_976731_0_0_1"/>
<reference evidence="2" key="5">
    <citation type="submission" date="2018-04" db="UniProtKB">
        <authorList>
            <consortium name="EnsemblFungi"/>
        </authorList>
    </citation>
    <scope>IDENTIFICATION</scope>
    <source>
        <strain evidence="2">R3-111a-1</strain>
    </source>
</reference>
<reference evidence="3" key="1">
    <citation type="submission" date="2010-07" db="EMBL/GenBank/DDBJ databases">
        <title>The genome sequence of Gaeumannomyces graminis var. tritici strain R3-111a-1.</title>
        <authorList>
            <consortium name="The Broad Institute Genome Sequencing Platform"/>
            <person name="Ma L.-J."/>
            <person name="Dead R."/>
            <person name="Young S."/>
            <person name="Zeng Q."/>
            <person name="Koehrsen M."/>
            <person name="Alvarado L."/>
            <person name="Berlin A."/>
            <person name="Chapman S.B."/>
            <person name="Chen Z."/>
            <person name="Freedman E."/>
            <person name="Gellesch M."/>
            <person name="Goldberg J."/>
            <person name="Griggs A."/>
            <person name="Gujja S."/>
            <person name="Heilman E.R."/>
            <person name="Heiman D."/>
            <person name="Hepburn T."/>
            <person name="Howarth C."/>
            <person name="Jen D."/>
            <person name="Larson L."/>
            <person name="Mehta T."/>
            <person name="Neiman D."/>
            <person name="Pearson M."/>
            <person name="Roberts A."/>
            <person name="Saif S."/>
            <person name="Shea T."/>
            <person name="Shenoy N."/>
            <person name="Sisk P."/>
            <person name="Stolte C."/>
            <person name="Sykes S."/>
            <person name="Walk T."/>
            <person name="White J."/>
            <person name="Yandava C."/>
            <person name="Haas B."/>
            <person name="Nusbaum C."/>
            <person name="Birren B."/>
        </authorList>
    </citation>
    <scope>NUCLEOTIDE SEQUENCE [LARGE SCALE GENOMIC DNA]</scope>
    <source>
        <strain evidence="3">R3-111a-1</strain>
    </source>
</reference>